<comment type="caution">
    <text evidence="1">The sequence shown here is derived from an EMBL/GenBank/DDBJ whole genome shotgun (WGS) entry which is preliminary data.</text>
</comment>
<dbReference type="GeneID" id="94348354"/>
<gene>
    <name evidence="1" type="ORF">CCR75_004597</name>
</gene>
<dbReference type="RefSeq" id="XP_067818202.1">
    <property type="nucleotide sequence ID" value="XM_067962683.1"/>
</dbReference>
<name>A0A976FKZ7_BRELC</name>
<sequence length="147" mass="16703">MSPGAASHHTDRKLMRWALTIVFGKKRAVQSSVTLWNPPDLSVPYRWNLVEDSTVHGTAALPMRQEVIVLRQEPDGFHWRVDEKASFLVGCRLMWRTCINLTGPCTCRRGTHSRTRFPVGGSINYFELSRALAYKTTTLQASQKGTW</sequence>
<organism evidence="1 2">
    <name type="scientific">Bremia lactucae</name>
    <name type="common">Lettuce downy mildew</name>
    <dbReference type="NCBI Taxonomy" id="4779"/>
    <lineage>
        <taxon>Eukaryota</taxon>
        <taxon>Sar</taxon>
        <taxon>Stramenopiles</taxon>
        <taxon>Oomycota</taxon>
        <taxon>Peronosporomycetes</taxon>
        <taxon>Peronosporales</taxon>
        <taxon>Peronosporaceae</taxon>
        <taxon>Bremia</taxon>
    </lineage>
</organism>
<dbReference type="AlphaFoldDB" id="A0A976FKZ7"/>
<dbReference type="KEGG" id="blac:94348354"/>
<proteinExistence type="predicted"/>
<reference evidence="1 2" key="1">
    <citation type="journal article" date="2021" name="Genome Biol.">
        <title>AFLAP: assembly-free linkage analysis pipeline using k-mers from genome sequencing data.</title>
        <authorList>
            <person name="Fletcher K."/>
            <person name="Zhang L."/>
            <person name="Gil J."/>
            <person name="Han R."/>
            <person name="Cavanaugh K."/>
            <person name="Michelmore R."/>
        </authorList>
    </citation>
    <scope>NUCLEOTIDE SEQUENCE [LARGE SCALE GENOMIC DNA]</scope>
    <source>
        <strain evidence="1 2">SF5</strain>
    </source>
</reference>
<accession>A0A976FKZ7</accession>
<evidence type="ECO:0000313" key="1">
    <source>
        <dbReference type="EMBL" id="TDH68703.1"/>
    </source>
</evidence>
<keyword evidence="2" id="KW-1185">Reference proteome</keyword>
<dbReference type="EMBL" id="SHOA02000016">
    <property type="protein sequence ID" value="TDH68703.1"/>
    <property type="molecule type" value="Genomic_DNA"/>
</dbReference>
<protein>
    <submittedName>
        <fullName evidence="1">Uncharacterized protein</fullName>
    </submittedName>
</protein>
<evidence type="ECO:0000313" key="2">
    <source>
        <dbReference type="Proteomes" id="UP000294530"/>
    </source>
</evidence>
<dbReference type="Proteomes" id="UP000294530">
    <property type="component" value="Unassembled WGS sequence"/>
</dbReference>